<name>K0RIB5_THAOC</name>
<dbReference type="PROSITE" id="PS50056">
    <property type="entry name" value="TYR_PHOSPHATASE_2"/>
    <property type="match status" value="1"/>
</dbReference>
<dbReference type="SUPFAM" id="SSF52799">
    <property type="entry name" value="(Phosphotyrosine protein) phosphatases II"/>
    <property type="match status" value="1"/>
</dbReference>
<feature type="domain" description="Tyrosine specific protein phosphatases" evidence="2">
    <location>
        <begin position="85"/>
        <end position="157"/>
    </location>
</feature>
<evidence type="ECO:0008006" key="5">
    <source>
        <dbReference type="Google" id="ProtNLM"/>
    </source>
</evidence>
<accession>K0RIB5</accession>
<dbReference type="InterPro" id="IPR000387">
    <property type="entry name" value="Tyr_Pase_dom"/>
</dbReference>
<dbReference type="InterPro" id="IPR000340">
    <property type="entry name" value="Dual-sp_phosphatase_cat-dom"/>
</dbReference>
<dbReference type="Proteomes" id="UP000266841">
    <property type="component" value="Unassembled WGS sequence"/>
</dbReference>
<protein>
    <recommendedName>
        <fullName evidence="5">Tyrosine specific protein phosphatases domain-containing protein</fullName>
    </recommendedName>
</protein>
<dbReference type="GO" id="GO:0005737">
    <property type="term" value="C:cytoplasm"/>
    <property type="evidence" value="ECO:0007669"/>
    <property type="project" value="TreeGrafter"/>
</dbReference>
<dbReference type="OMA" id="CLVHCAK"/>
<dbReference type="EMBL" id="AGNL01040573">
    <property type="protein sequence ID" value="EJK52024.1"/>
    <property type="molecule type" value="Genomic_DNA"/>
</dbReference>
<dbReference type="AlphaFoldDB" id="K0RIB5"/>
<dbReference type="PANTHER" id="PTHR46377">
    <property type="entry name" value="DUAL SPECIFICITY PROTEIN PHOSPHATASE 19"/>
    <property type="match status" value="1"/>
</dbReference>
<evidence type="ECO:0000313" key="4">
    <source>
        <dbReference type="Proteomes" id="UP000266841"/>
    </source>
</evidence>
<gene>
    <name evidence="3" type="ORF">THAOC_28747</name>
</gene>
<dbReference type="eggNOG" id="KOG1716">
    <property type="taxonomic scope" value="Eukaryota"/>
</dbReference>
<dbReference type="GO" id="GO:0008579">
    <property type="term" value="F:JUN kinase phosphatase activity"/>
    <property type="evidence" value="ECO:0007669"/>
    <property type="project" value="TreeGrafter"/>
</dbReference>
<reference evidence="3 4" key="1">
    <citation type="journal article" date="2012" name="Genome Biol.">
        <title>Genome and low-iron response of an oceanic diatom adapted to chronic iron limitation.</title>
        <authorList>
            <person name="Lommer M."/>
            <person name="Specht M."/>
            <person name="Roy A.S."/>
            <person name="Kraemer L."/>
            <person name="Andreson R."/>
            <person name="Gutowska M.A."/>
            <person name="Wolf J."/>
            <person name="Bergner S.V."/>
            <person name="Schilhabel M.B."/>
            <person name="Klostermeier U.C."/>
            <person name="Beiko R.G."/>
            <person name="Rosenstiel P."/>
            <person name="Hippler M."/>
            <person name="Laroche J."/>
        </authorList>
    </citation>
    <scope>NUCLEOTIDE SEQUENCE [LARGE SCALE GENOMIC DNA]</scope>
    <source>
        <strain evidence="3 4">CCMP1005</strain>
    </source>
</reference>
<dbReference type="PROSITE" id="PS50054">
    <property type="entry name" value="TYR_PHOSPHATASE_DUAL"/>
    <property type="match status" value="1"/>
</dbReference>
<dbReference type="Gene3D" id="3.90.190.10">
    <property type="entry name" value="Protein tyrosine phosphatase superfamily"/>
    <property type="match status" value="1"/>
</dbReference>
<dbReference type="Pfam" id="PF00782">
    <property type="entry name" value="DSPc"/>
    <property type="match status" value="1"/>
</dbReference>
<evidence type="ECO:0000313" key="3">
    <source>
        <dbReference type="EMBL" id="EJK52024.1"/>
    </source>
</evidence>
<evidence type="ECO:0000259" key="2">
    <source>
        <dbReference type="PROSITE" id="PS50056"/>
    </source>
</evidence>
<organism evidence="3 4">
    <name type="scientific">Thalassiosira oceanica</name>
    <name type="common">Marine diatom</name>
    <dbReference type="NCBI Taxonomy" id="159749"/>
    <lineage>
        <taxon>Eukaryota</taxon>
        <taxon>Sar</taxon>
        <taxon>Stramenopiles</taxon>
        <taxon>Ochrophyta</taxon>
        <taxon>Bacillariophyta</taxon>
        <taxon>Coscinodiscophyceae</taxon>
        <taxon>Thalassiosirophycidae</taxon>
        <taxon>Thalassiosirales</taxon>
        <taxon>Thalassiosiraceae</taxon>
        <taxon>Thalassiosira</taxon>
    </lineage>
</organism>
<dbReference type="InterPro" id="IPR020422">
    <property type="entry name" value="TYR_PHOSPHATASE_DUAL_dom"/>
</dbReference>
<keyword evidence="4" id="KW-1185">Reference proteome</keyword>
<dbReference type="InterPro" id="IPR029021">
    <property type="entry name" value="Prot-tyrosine_phosphatase-like"/>
</dbReference>
<sequence>MGSPSSAQVAEIVPGLLVGNMTSIPKIDMFLEGRATGESIVTILTVLSNQNLVRLATDFTDKLRSRNIFRRVNHIVISLRDSTDADLLGVLPETKNEIDTALDVSGSSKPRRFCLVHCAKGESRSVSIVVAYLMVSFPDRFNSSFDKALNHVKKIYPRAQPNIGFALALRRYERELKEEGIQ</sequence>
<dbReference type="OrthoDB" id="10252009at2759"/>
<evidence type="ECO:0000259" key="1">
    <source>
        <dbReference type="PROSITE" id="PS50054"/>
    </source>
</evidence>
<proteinExistence type="predicted"/>
<dbReference type="PANTHER" id="PTHR46377:SF1">
    <property type="entry name" value="DUAL SPECIFICITY PROTEIN PHOSPHATASE 19"/>
    <property type="match status" value="1"/>
</dbReference>
<dbReference type="CDD" id="cd14498">
    <property type="entry name" value="DSP"/>
    <property type="match status" value="1"/>
</dbReference>
<feature type="domain" description="Tyrosine-protein phosphatase" evidence="1">
    <location>
        <begin position="8"/>
        <end position="178"/>
    </location>
</feature>
<dbReference type="SMART" id="SM00195">
    <property type="entry name" value="DSPc"/>
    <property type="match status" value="1"/>
</dbReference>
<comment type="caution">
    <text evidence="3">The sequence shown here is derived from an EMBL/GenBank/DDBJ whole genome shotgun (WGS) entry which is preliminary data.</text>
</comment>